<dbReference type="InterPro" id="IPR036875">
    <property type="entry name" value="Znf_CCHC_sf"/>
</dbReference>
<dbReference type="SMART" id="SM00343">
    <property type="entry name" value="ZnF_C2HC"/>
    <property type="match status" value="1"/>
</dbReference>
<dbReference type="EMBL" id="BKCJ010007678">
    <property type="protein sequence ID" value="GEU78460.1"/>
    <property type="molecule type" value="Genomic_DNA"/>
</dbReference>
<evidence type="ECO:0000256" key="1">
    <source>
        <dbReference type="ARBA" id="ARBA00022750"/>
    </source>
</evidence>
<organism evidence="6">
    <name type="scientific">Tanacetum cinerariifolium</name>
    <name type="common">Dalmatian daisy</name>
    <name type="synonym">Chrysanthemum cinerariifolium</name>
    <dbReference type="NCBI Taxonomy" id="118510"/>
    <lineage>
        <taxon>Eukaryota</taxon>
        <taxon>Viridiplantae</taxon>
        <taxon>Streptophyta</taxon>
        <taxon>Embryophyta</taxon>
        <taxon>Tracheophyta</taxon>
        <taxon>Spermatophyta</taxon>
        <taxon>Magnoliopsida</taxon>
        <taxon>eudicotyledons</taxon>
        <taxon>Gunneridae</taxon>
        <taxon>Pentapetalae</taxon>
        <taxon>asterids</taxon>
        <taxon>campanulids</taxon>
        <taxon>Asterales</taxon>
        <taxon>Asteraceae</taxon>
        <taxon>Asteroideae</taxon>
        <taxon>Anthemideae</taxon>
        <taxon>Anthemidinae</taxon>
        <taxon>Tanacetum</taxon>
    </lineage>
</organism>
<evidence type="ECO:0000256" key="2">
    <source>
        <dbReference type="PROSITE-ProRule" id="PRU00047"/>
    </source>
</evidence>
<dbReference type="GO" id="GO:0003676">
    <property type="term" value="F:nucleic acid binding"/>
    <property type="evidence" value="ECO:0007669"/>
    <property type="project" value="InterPro"/>
</dbReference>
<feature type="domain" description="CCHC-type" evidence="5">
    <location>
        <begin position="170"/>
        <end position="186"/>
    </location>
</feature>
<dbReference type="Pfam" id="PF00098">
    <property type="entry name" value="zf-CCHC"/>
    <property type="match status" value="1"/>
</dbReference>
<accession>A0A6L2MX99</accession>
<keyword evidence="2" id="KW-0863">Zinc-finger</keyword>
<keyword evidence="2" id="KW-0862">Zinc</keyword>
<keyword evidence="3" id="KW-0175">Coiled coil</keyword>
<evidence type="ECO:0000256" key="3">
    <source>
        <dbReference type="SAM" id="Coils"/>
    </source>
</evidence>
<dbReference type="Pfam" id="PF25597">
    <property type="entry name" value="SH3_retrovirus"/>
    <property type="match status" value="1"/>
</dbReference>
<dbReference type="InterPro" id="IPR043502">
    <property type="entry name" value="DNA/RNA_pol_sf"/>
</dbReference>
<dbReference type="Gene3D" id="4.10.60.10">
    <property type="entry name" value="Zinc finger, CCHC-type"/>
    <property type="match status" value="1"/>
</dbReference>
<dbReference type="CDD" id="cd09272">
    <property type="entry name" value="RNase_HI_RT_Ty1"/>
    <property type="match status" value="1"/>
</dbReference>
<reference evidence="6" key="1">
    <citation type="journal article" date="2019" name="Sci. Rep.">
        <title>Draft genome of Tanacetum cinerariifolium, the natural source of mosquito coil.</title>
        <authorList>
            <person name="Yamashiro T."/>
            <person name="Shiraishi A."/>
            <person name="Satake H."/>
            <person name="Nakayama K."/>
        </authorList>
    </citation>
    <scope>NUCLEOTIDE SEQUENCE</scope>
</reference>
<evidence type="ECO:0000256" key="4">
    <source>
        <dbReference type="SAM" id="MobiDB-lite"/>
    </source>
</evidence>
<dbReference type="InterPro" id="IPR036397">
    <property type="entry name" value="RNaseH_sf"/>
</dbReference>
<evidence type="ECO:0000313" key="6">
    <source>
        <dbReference type="EMBL" id="GEU78460.1"/>
    </source>
</evidence>
<sequence length="1481" mass="171468">MFSHIDSNKTAKDLWDALERQMHGSEYGEQDKKAVILYEYETFKSIEGDQLLDTYLCYLQYGTLMRQTKNLMDINIDALYNILKQNQGDVNDALGYKKKAVVVTLDPLALVAEKTNAFNRRKFYSKPTNNNLRTSSTSQSANKKQEFVKSDDKKVKKKDDEKKRDMRKFKCYNCKKEGHFTKDCKKAKVKDYNYYKIKMLLAKKDSNEHVLLAEDLAWMESNSDESSSSAEETLAEVAYYTSESESESEYETSDYYDNSTNYGLFVNDNDDQNFFHDAIKSASENFIANHIDSQKDYDKSEVDHNDSEEKEHLVDKLIRKFNHKIAKCQKLNTFEEQNNELNEQIKVLNEKNADLHAQTKVLQEQLKVKHAVIDTHTECEAQYAKLKEERYEYMIRYSTLCDNNKQYRKKIDEQEILFEKMSRQLVEMNNNVLRLQDKILEKETKNLELEGCISNKDVEIEKGLKRLNECFENPSYFKKAKDLRPSLYDEKVIGLGYTLMFLIYSDEALEIEKFKRARENKIKFVYDYGNRNASYVNENIKFSDDYFQGIINSDTFSSVRRPKHSGVIWKKKGSSNTSNVDLSSISHFKLNKDVKRYSRKDLLSCNNSHLEETSNAYVCNDAMNVSCNSRLCDSFDENNLFIFDDESVRIFPVSKMPLRKKPHDSMNIVQVCLWIIDLGCSKQLTGNRALLTNFVERFLETVRFGNNDFAVIAGYGDVVIGSMMIKKVYYVKGLGHNLFSVGQFCDKGLEVAFRKSTCFVRNEDGVDLLTGDRSSNLYTISLKKVASNSLTCLIAKASFSQSWLWHQRLSHLNFATINNLVKNNLVQVVVDDYSQYTWVFFLLSKDEASDVIISFIKKTQMNLQLQVQRVRIDNGTEFKNKTLAKFFDEPSQQLVSHKIIRLSKLFDKTPYELMKKRKPNIKFFRVFGCRCYLLNDYEDVGKLKKKGNIIVFVGYSKESAAFRIYNKRTRKIHESVNANFDEISEMASKQFNLEPGLSNLNETEKSSNQSVSQIIKSSTTNVETSNVEIPSHEEEVFHEVSELFQGESSSSSLNDYVQQNQKEVILPQTNTQSISNNMIPNVDEATKALKDADCVSAMQEELDHFAGLKQEGIDYDETFVPVARIEAIRLFLAYAAHKGFTIFQMDVNIAFLNGILKEKVYVGQPPGFVSKQYPDHVYALDKALYGLKQALWAWYDVLSQFLIDRGFQKGSIDTTLFIKRKDLMVKRFEMSMMGEMKFFLGLEVNQFSNGIFINQSKYILDILKRFGMENFDTVPTPMVEQAKLKLDLVGKQVDHTHYRCMIESLMYVTSSRPDIMFATCMCARYQENPNEHHVSAVKRIFRYLKGTINLGLWYLKDSGFDLTAYSDAYHAESEYNAVSSCCAQVLWMRTQLTDYGFFYDKVPIYCDSKSAIAISCNPVQHTRTKHIDVRYHFIKDHVKKGTIELYFLGTEYQLADLFTKSPPEARFKFLVEKLGMMSRDT</sequence>
<comment type="caution">
    <text evidence="6">The sequence shown here is derived from an EMBL/GenBank/DDBJ whole genome shotgun (WGS) entry which is preliminary data.</text>
</comment>
<name>A0A6L2MX99_TANCI</name>
<feature type="coiled-coil region" evidence="3">
    <location>
        <begin position="404"/>
        <end position="445"/>
    </location>
</feature>
<keyword evidence="1" id="KW-0378">Hydrolase</keyword>
<dbReference type="Pfam" id="PF13976">
    <property type="entry name" value="gag_pre-integrs"/>
    <property type="match status" value="1"/>
</dbReference>
<dbReference type="PANTHER" id="PTHR11439:SF495">
    <property type="entry name" value="REVERSE TRANSCRIPTASE, RNA-DEPENDENT DNA POLYMERASE-RELATED"/>
    <property type="match status" value="1"/>
</dbReference>
<dbReference type="InterPro" id="IPR013103">
    <property type="entry name" value="RVT_2"/>
</dbReference>
<feature type="coiled-coil region" evidence="3">
    <location>
        <begin position="331"/>
        <end position="365"/>
    </location>
</feature>
<keyword evidence="2" id="KW-0479">Metal-binding</keyword>
<dbReference type="InterPro" id="IPR012337">
    <property type="entry name" value="RNaseH-like_sf"/>
</dbReference>
<protein>
    <recommendedName>
        <fullName evidence="5">CCHC-type domain-containing protein</fullName>
    </recommendedName>
</protein>
<gene>
    <name evidence="6" type="ORF">Tci_050438</name>
</gene>
<feature type="compositionally biased region" description="Basic and acidic residues" evidence="4">
    <location>
        <begin position="143"/>
        <end position="161"/>
    </location>
</feature>
<feature type="region of interest" description="Disordered" evidence="4">
    <location>
        <begin position="124"/>
        <end position="161"/>
    </location>
</feature>
<dbReference type="PANTHER" id="PTHR11439">
    <property type="entry name" value="GAG-POL-RELATED RETROTRANSPOSON"/>
    <property type="match status" value="1"/>
</dbReference>
<dbReference type="PROSITE" id="PS50158">
    <property type="entry name" value="ZF_CCHC"/>
    <property type="match status" value="1"/>
</dbReference>
<dbReference type="GO" id="GO:0008270">
    <property type="term" value="F:zinc ion binding"/>
    <property type="evidence" value="ECO:0007669"/>
    <property type="project" value="UniProtKB-KW"/>
</dbReference>
<feature type="compositionally biased region" description="Polar residues" evidence="4">
    <location>
        <begin position="126"/>
        <end position="142"/>
    </location>
</feature>
<dbReference type="InterPro" id="IPR054722">
    <property type="entry name" value="PolX-like_BBD"/>
</dbReference>
<dbReference type="InterPro" id="IPR025724">
    <property type="entry name" value="GAG-pre-integrase_dom"/>
</dbReference>
<dbReference type="InterPro" id="IPR001878">
    <property type="entry name" value="Znf_CCHC"/>
</dbReference>
<keyword evidence="1" id="KW-0645">Protease</keyword>
<keyword evidence="1" id="KW-0064">Aspartyl protease</keyword>
<dbReference type="Pfam" id="PF22936">
    <property type="entry name" value="Pol_BBD"/>
    <property type="match status" value="1"/>
</dbReference>
<dbReference type="SUPFAM" id="SSF56672">
    <property type="entry name" value="DNA/RNA polymerases"/>
    <property type="match status" value="1"/>
</dbReference>
<proteinExistence type="predicted"/>
<dbReference type="SUPFAM" id="SSF53098">
    <property type="entry name" value="Ribonuclease H-like"/>
    <property type="match status" value="1"/>
</dbReference>
<dbReference type="GO" id="GO:0004190">
    <property type="term" value="F:aspartic-type endopeptidase activity"/>
    <property type="evidence" value="ECO:0007669"/>
    <property type="project" value="UniProtKB-KW"/>
</dbReference>
<evidence type="ECO:0000259" key="5">
    <source>
        <dbReference type="PROSITE" id="PS50158"/>
    </source>
</evidence>
<dbReference type="Pfam" id="PF07727">
    <property type="entry name" value="RVT_2"/>
    <property type="match status" value="2"/>
</dbReference>
<dbReference type="InterPro" id="IPR057670">
    <property type="entry name" value="SH3_retrovirus"/>
</dbReference>
<dbReference type="SUPFAM" id="SSF57756">
    <property type="entry name" value="Retrovirus zinc finger-like domains"/>
    <property type="match status" value="1"/>
</dbReference>
<dbReference type="Gene3D" id="3.30.420.10">
    <property type="entry name" value="Ribonuclease H-like superfamily/Ribonuclease H"/>
    <property type="match status" value="1"/>
</dbReference>